<evidence type="ECO:0000313" key="5">
    <source>
        <dbReference type="EMBL" id="KAG7341207.1"/>
    </source>
</evidence>
<evidence type="ECO:0000259" key="4">
    <source>
        <dbReference type="PROSITE" id="PS50222"/>
    </source>
</evidence>
<dbReference type="InterPro" id="IPR006179">
    <property type="entry name" value="5_nucleotidase/apyrase"/>
</dbReference>
<dbReference type="InterPro" id="IPR004843">
    <property type="entry name" value="Calcineurin-like_PHP"/>
</dbReference>
<feature type="compositionally biased region" description="Low complexity" evidence="3">
    <location>
        <begin position="12"/>
        <end position="26"/>
    </location>
</feature>
<dbReference type="EMBL" id="JAGRRH010000026">
    <property type="protein sequence ID" value="KAG7341207.1"/>
    <property type="molecule type" value="Genomic_DNA"/>
</dbReference>
<evidence type="ECO:0000256" key="2">
    <source>
        <dbReference type="ARBA" id="ARBA00022729"/>
    </source>
</evidence>
<keyword evidence="2" id="KW-0732">Signal</keyword>
<dbReference type="PROSITE" id="PS00018">
    <property type="entry name" value="EF_HAND_1"/>
    <property type="match status" value="2"/>
</dbReference>
<dbReference type="AlphaFoldDB" id="A0A9K3KCH5"/>
<comment type="similarity">
    <text evidence="1">Belongs to the 5'-nucleotidase family.</text>
</comment>
<feature type="domain" description="EF-hand" evidence="4">
    <location>
        <begin position="615"/>
        <end position="650"/>
    </location>
</feature>
<dbReference type="Pfam" id="PF02872">
    <property type="entry name" value="5_nucleotid_C"/>
    <property type="match status" value="1"/>
</dbReference>
<feature type="region of interest" description="Disordered" evidence="3">
    <location>
        <begin position="1"/>
        <end position="26"/>
    </location>
</feature>
<name>A0A9K3KCH5_9STRA</name>
<evidence type="ECO:0000313" key="6">
    <source>
        <dbReference type="Proteomes" id="UP000693970"/>
    </source>
</evidence>
<dbReference type="PROSITE" id="PS50222">
    <property type="entry name" value="EF_HAND_2"/>
    <property type="match status" value="2"/>
</dbReference>
<dbReference type="Pfam" id="PF13202">
    <property type="entry name" value="EF-hand_5"/>
    <property type="match status" value="1"/>
</dbReference>
<dbReference type="InterPro" id="IPR002048">
    <property type="entry name" value="EF_hand_dom"/>
</dbReference>
<comment type="caution">
    <text evidence="5">The sequence shown here is derived from an EMBL/GenBank/DDBJ whole genome shotgun (WGS) entry which is preliminary data.</text>
</comment>
<proteinExistence type="inferred from homology"/>
<gene>
    <name evidence="5" type="ORF">IV203_023158</name>
</gene>
<dbReference type="GO" id="GO:0016787">
    <property type="term" value="F:hydrolase activity"/>
    <property type="evidence" value="ECO:0007669"/>
    <property type="project" value="InterPro"/>
</dbReference>
<dbReference type="SMART" id="SM00054">
    <property type="entry name" value="EFh"/>
    <property type="match status" value="2"/>
</dbReference>
<accession>A0A9K3KCH5</accession>
<dbReference type="PANTHER" id="PTHR11575">
    <property type="entry name" value="5'-NUCLEOTIDASE-RELATED"/>
    <property type="match status" value="1"/>
</dbReference>
<feature type="domain" description="EF-hand" evidence="4">
    <location>
        <begin position="587"/>
        <end position="613"/>
    </location>
</feature>
<organism evidence="5 6">
    <name type="scientific">Nitzschia inconspicua</name>
    <dbReference type="NCBI Taxonomy" id="303405"/>
    <lineage>
        <taxon>Eukaryota</taxon>
        <taxon>Sar</taxon>
        <taxon>Stramenopiles</taxon>
        <taxon>Ochrophyta</taxon>
        <taxon>Bacillariophyta</taxon>
        <taxon>Bacillariophyceae</taxon>
        <taxon>Bacillariophycidae</taxon>
        <taxon>Bacillariales</taxon>
        <taxon>Bacillariaceae</taxon>
        <taxon>Nitzschia</taxon>
    </lineage>
</organism>
<reference evidence="5" key="1">
    <citation type="journal article" date="2021" name="Sci. Rep.">
        <title>Diploid genomic architecture of Nitzschia inconspicua, an elite biomass production diatom.</title>
        <authorList>
            <person name="Oliver A."/>
            <person name="Podell S."/>
            <person name="Pinowska A."/>
            <person name="Traller J.C."/>
            <person name="Smith S.R."/>
            <person name="McClure R."/>
            <person name="Beliaev A."/>
            <person name="Bohutskyi P."/>
            <person name="Hill E.A."/>
            <person name="Rabines A."/>
            <person name="Zheng H."/>
            <person name="Allen L.Z."/>
            <person name="Kuo A."/>
            <person name="Grigoriev I.V."/>
            <person name="Allen A.E."/>
            <person name="Hazlebeck D."/>
            <person name="Allen E.E."/>
        </authorList>
    </citation>
    <scope>NUCLEOTIDE SEQUENCE</scope>
    <source>
        <strain evidence="5">Hildebrandi</strain>
    </source>
</reference>
<evidence type="ECO:0000256" key="3">
    <source>
        <dbReference type="SAM" id="MobiDB-lite"/>
    </source>
</evidence>
<dbReference type="CDD" id="cd00051">
    <property type="entry name" value="EFh"/>
    <property type="match status" value="1"/>
</dbReference>
<evidence type="ECO:0000256" key="1">
    <source>
        <dbReference type="ARBA" id="ARBA00006654"/>
    </source>
</evidence>
<keyword evidence="6" id="KW-1185">Reference proteome</keyword>
<dbReference type="GO" id="GO:0005509">
    <property type="term" value="F:calcium ion binding"/>
    <property type="evidence" value="ECO:0007669"/>
    <property type="project" value="InterPro"/>
</dbReference>
<dbReference type="InterPro" id="IPR008334">
    <property type="entry name" value="5'-Nucleotdase_C"/>
</dbReference>
<dbReference type="InterPro" id="IPR018247">
    <property type="entry name" value="EF_Hand_1_Ca_BS"/>
</dbReference>
<dbReference type="PANTHER" id="PTHR11575:SF48">
    <property type="entry name" value="5'-NUCLEOTIDASE"/>
    <property type="match status" value="1"/>
</dbReference>
<protein>
    <submittedName>
        <fullName evidence="5">Calcineurin-like phosphoesterase</fullName>
    </submittedName>
</protein>
<dbReference type="Pfam" id="PF00149">
    <property type="entry name" value="Metallophos"/>
    <property type="match status" value="1"/>
</dbReference>
<sequence length="657" mass="73480">MLMRRRRPPNQSRSVHFSSSPSSSSSSRINIRLVSINDVYEIDKNLPKLQTFLTQLTPKPDAVLLCGDFLSPSTLSSIDCGRGMVATLRTVGITHVSLGNHEQDLQFDSLRQRLIDLSAPLLTGSQQQPPSQPQLPLIQIVNSNMQHNLPSQAQWMSTVTQPYSIVKSRCGKVKLALIGLLSDEPGIFPDDTFKSVPIQNVLESYQERYNELLLPGTNNNNNNNNSSSSSNVTTSAADWIVPMTHQSMARDRELARFMLSLHKSSIFCGGPALILGGHEHEPYHEIVTTPNGQDDNDDPTSMVHIFKSGMDANAARVIDLTFEAEITSTKSTSTTTTTTKASTRPKLVHVQNELVELKQFEPSPIAQQVVNKHMSVIQSLDQEVIVDVNAIIPILPTEFVLSSKRTRYQQTTVGSILCQMIKEQYEGHCDVAMINGATIKGDAIYPNNTISYADLKKELPFPTKMVLVPISCRDLYDAIVYSRTNIEEGTDTTLSHPPRRGYLQLDYEMADGRWEDLALRNDDELRVALPRNLLNGFCKIRPLMDVGKRLKEQGIFPGPDDFVPAIDVIVRHSCKNRWYQLVGDKPFTYFDLNDDGVLDRDEVQTMLTELLGYKPMDFVVDDMIASIDRDGNGVIDQGEFSFVLAQIERDHGRFWGG</sequence>
<dbReference type="GO" id="GO:0009166">
    <property type="term" value="P:nucleotide catabolic process"/>
    <property type="evidence" value="ECO:0007669"/>
    <property type="project" value="InterPro"/>
</dbReference>
<reference evidence="5" key="2">
    <citation type="submission" date="2021-04" db="EMBL/GenBank/DDBJ databases">
        <authorList>
            <person name="Podell S."/>
        </authorList>
    </citation>
    <scope>NUCLEOTIDE SEQUENCE</scope>
    <source>
        <strain evidence="5">Hildebrandi</strain>
    </source>
</reference>
<dbReference type="OrthoDB" id="10252235at2759"/>
<dbReference type="Proteomes" id="UP000693970">
    <property type="component" value="Unassembled WGS sequence"/>
</dbReference>